<proteinExistence type="predicted"/>
<evidence type="ECO:0000256" key="1">
    <source>
        <dbReference type="SAM" id="SignalP"/>
    </source>
</evidence>
<protein>
    <recommendedName>
        <fullName evidence="2">Thioredoxin-like fold domain-containing protein</fullName>
    </recommendedName>
</protein>
<keyword evidence="4" id="KW-1185">Reference proteome</keyword>
<dbReference type="Pfam" id="PF13462">
    <property type="entry name" value="Thioredoxin_4"/>
    <property type="match status" value="1"/>
</dbReference>
<gene>
    <name evidence="3" type="ORF">FTW19_04650</name>
</gene>
<reference evidence="3 4" key="1">
    <citation type="submission" date="2019-08" db="EMBL/GenBank/DDBJ databases">
        <title>Complete genome sequence of Terriglobus albidus strain ORNL.</title>
        <authorList>
            <person name="Podar M."/>
        </authorList>
    </citation>
    <scope>NUCLEOTIDE SEQUENCE [LARGE SCALE GENOMIC DNA]</scope>
    <source>
        <strain evidence="3 4">ORNL</strain>
    </source>
</reference>
<dbReference type="Gene3D" id="3.40.30.10">
    <property type="entry name" value="Glutaredoxin"/>
    <property type="match status" value="1"/>
</dbReference>
<keyword evidence="1" id="KW-0732">Signal</keyword>
<name>A0A5B9EL99_9BACT</name>
<evidence type="ECO:0000313" key="4">
    <source>
        <dbReference type="Proteomes" id="UP000321820"/>
    </source>
</evidence>
<feature type="domain" description="Thioredoxin-like fold" evidence="2">
    <location>
        <begin position="47"/>
        <end position="204"/>
    </location>
</feature>
<accession>A0A5B9EL99</accession>
<dbReference type="SUPFAM" id="SSF52833">
    <property type="entry name" value="Thioredoxin-like"/>
    <property type="match status" value="1"/>
</dbReference>
<dbReference type="KEGG" id="talb:FTW19_04650"/>
<feature type="signal peptide" evidence="1">
    <location>
        <begin position="1"/>
        <end position="23"/>
    </location>
</feature>
<dbReference type="OrthoDB" id="119649at2"/>
<sequence length="223" mass="24425">MRTPKLLLALALTATAASVPAVAQFVSGQAPSTTFKDTSMLKPPAGAKVAIWEFVDLECPACSRAYPLVHELSMKYGVPVVMKDFPLGGAHIWSFDAAVYARYMQDKLPNGKNIADQYRLAIFQNQNMIASKDDLLRATQKFLADRKQQLPFVVDPQGELANEVKTDRALGDRIGINQTPTIWVVTDKAFQQISDFEQIEPAIQNAKAQAGSSAAETKKVAKK</sequence>
<evidence type="ECO:0000313" key="3">
    <source>
        <dbReference type="EMBL" id="QEE31171.1"/>
    </source>
</evidence>
<dbReference type="Proteomes" id="UP000321820">
    <property type="component" value="Chromosome"/>
</dbReference>
<dbReference type="InterPro" id="IPR036249">
    <property type="entry name" value="Thioredoxin-like_sf"/>
</dbReference>
<organism evidence="3 4">
    <name type="scientific">Terriglobus albidus</name>
    <dbReference type="NCBI Taxonomy" id="1592106"/>
    <lineage>
        <taxon>Bacteria</taxon>
        <taxon>Pseudomonadati</taxon>
        <taxon>Acidobacteriota</taxon>
        <taxon>Terriglobia</taxon>
        <taxon>Terriglobales</taxon>
        <taxon>Acidobacteriaceae</taxon>
        <taxon>Terriglobus</taxon>
    </lineage>
</organism>
<evidence type="ECO:0000259" key="2">
    <source>
        <dbReference type="Pfam" id="PF13462"/>
    </source>
</evidence>
<dbReference type="EMBL" id="CP042806">
    <property type="protein sequence ID" value="QEE31171.1"/>
    <property type="molecule type" value="Genomic_DNA"/>
</dbReference>
<dbReference type="AlphaFoldDB" id="A0A5B9EL99"/>
<feature type="chain" id="PRO_5022921111" description="Thioredoxin-like fold domain-containing protein" evidence="1">
    <location>
        <begin position="24"/>
        <end position="223"/>
    </location>
</feature>
<dbReference type="InterPro" id="IPR012336">
    <property type="entry name" value="Thioredoxin-like_fold"/>
</dbReference>